<comment type="caution">
    <text evidence="3">The sequence shown here is derived from an EMBL/GenBank/DDBJ whole genome shotgun (WGS) entry which is preliminary data.</text>
</comment>
<feature type="region of interest" description="Disordered" evidence="1">
    <location>
        <begin position="228"/>
        <end position="261"/>
    </location>
</feature>
<feature type="region of interest" description="Disordered" evidence="1">
    <location>
        <begin position="76"/>
        <end position="141"/>
    </location>
</feature>
<feature type="compositionally biased region" description="Low complexity" evidence="1">
    <location>
        <begin position="113"/>
        <end position="136"/>
    </location>
</feature>
<keyword evidence="4" id="KW-1185">Reference proteome</keyword>
<evidence type="ECO:0000256" key="2">
    <source>
        <dbReference type="SAM" id="Phobius"/>
    </source>
</evidence>
<reference evidence="4" key="1">
    <citation type="journal article" date="2019" name="Int. J. Syst. Evol. Microbiol.">
        <title>The Global Catalogue of Microorganisms (GCM) 10K type strain sequencing project: providing services to taxonomists for standard genome sequencing and annotation.</title>
        <authorList>
            <consortium name="The Broad Institute Genomics Platform"/>
            <consortium name="The Broad Institute Genome Sequencing Center for Infectious Disease"/>
            <person name="Wu L."/>
            <person name="Ma J."/>
        </authorList>
    </citation>
    <scope>NUCLEOTIDE SEQUENCE [LARGE SCALE GENOMIC DNA]</scope>
    <source>
        <strain evidence="4">JCM 16001</strain>
    </source>
</reference>
<evidence type="ECO:0000313" key="4">
    <source>
        <dbReference type="Proteomes" id="UP001499851"/>
    </source>
</evidence>
<dbReference type="EMBL" id="BAAAQF010000002">
    <property type="protein sequence ID" value="GAA1662717.1"/>
    <property type="molecule type" value="Genomic_DNA"/>
</dbReference>
<organism evidence="3 4">
    <name type="scientific">Glycomyces endophyticus</name>
    <dbReference type="NCBI Taxonomy" id="480996"/>
    <lineage>
        <taxon>Bacteria</taxon>
        <taxon>Bacillati</taxon>
        <taxon>Actinomycetota</taxon>
        <taxon>Actinomycetes</taxon>
        <taxon>Glycomycetales</taxon>
        <taxon>Glycomycetaceae</taxon>
        <taxon>Glycomyces</taxon>
    </lineage>
</organism>
<name>A0ABP4S2L0_9ACTN</name>
<keyword evidence="2" id="KW-1133">Transmembrane helix</keyword>
<sequence>MNDELPDRLRVTAEEFEPDTGRMWTRIADGMREPRGAAAPAERRRLVPHLAMATGAAVVLIGGVVLFGQMLGFGPSADPDPAPPAAGPGTQSGEPSESEPDASTAAEGGGPSETGSGPDATDEATTGGDDAPAAPDWLHGAGEIDANNTEYFTQSEILFSTDRGLAEVEIELRLAEGEGLAFIQSWTTDDNLFEKAVLTSEDGYSVLRWTLKDGVVVPPGIEYTLAGQFDPNGGPRSGEGDSFTITATDEDGGTGTLEGGF</sequence>
<keyword evidence="2" id="KW-0812">Transmembrane</keyword>
<gene>
    <name evidence="3" type="ORF">GCM10009830_05010</name>
</gene>
<keyword evidence="2" id="KW-0472">Membrane</keyword>
<dbReference type="Proteomes" id="UP001499851">
    <property type="component" value="Unassembled WGS sequence"/>
</dbReference>
<evidence type="ECO:0000313" key="3">
    <source>
        <dbReference type="EMBL" id="GAA1662717.1"/>
    </source>
</evidence>
<accession>A0ABP4S2L0</accession>
<dbReference type="RefSeq" id="WP_344481311.1">
    <property type="nucleotide sequence ID" value="NZ_BAAAQF010000002.1"/>
</dbReference>
<feature type="transmembrane region" description="Helical" evidence="2">
    <location>
        <begin position="50"/>
        <end position="71"/>
    </location>
</feature>
<proteinExistence type="predicted"/>
<protein>
    <submittedName>
        <fullName evidence="3">Uncharacterized protein</fullName>
    </submittedName>
</protein>
<evidence type="ECO:0000256" key="1">
    <source>
        <dbReference type="SAM" id="MobiDB-lite"/>
    </source>
</evidence>